<sequence>MLISVILPVYNVSDYIEACLDSLLHQSIGQEKIEVILIDDCSTDDSVAKMRNYEQQFSHFKLYQCPVNYGAPGKPRNIGVAQATGDFLHFMDPDDILASDAYEQLLASMGDQDDFAMGKMVSFNEDGSTFQHVTFKEYKLNKTYEHVKLDDVPFFSQVKVGVVLKLIRKSFYDAHHISFVEGLRNGEDKLVDTLLYTQAQSFSYTPQIIYYYRNRDTGDNKSITHQDVMRSIENDIAAYHICKPFYNKEQLQFFKINALRSIFWKVLDQEFYLIDNSQKLKIFTELFDIVNHYEPRIFNLYLRHELPIIHLIQQREYELAISYAALLEARRRYFYSATALQAKAAEIKRFKSSKSYKLHRLVTTIKRTIGLKQR</sequence>
<keyword evidence="2" id="KW-0328">Glycosyltransferase</keyword>
<dbReference type="EMBL" id="SCHB01000001">
    <property type="protein sequence ID" value="TBW73645.1"/>
    <property type="molecule type" value="Genomic_DNA"/>
</dbReference>
<evidence type="ECO:0000313" key="7">
    <source>
        <dbReference type="Proteomes" id="UP000293637"/>
    </source>
</evidence>
<dbReference type="GO" id="GO:0016757">
    <property type="term" value="F:glycosyltransferase activity"/>
    <property type="evidence" value="ECO:0007669"/>
    <property type="project" value="UniProtKB-KW"/>
</dbReference>
<dbReference type="GeneID" id="58091110"/>
<dbReference type="PANTHER" id="PTHR22916:SF51">
    <property type="entry name" value="GLYCOSYLTRANSFERASE EPSH-RELATED"/>
    <property type="match status" value="1"/>
</dbReference>
<accession>A0A292DIA9</accession>
<dbReference type="Proteomes" id="UP000325462">
    <property type="component" value="Chromosome"/>
</dbReference>
<protein>
    <submittedName>
        <fullName evidence="6">Glycosyltransferase family 2 protein</fullName>
    </submittedName>
</protein>
<evidence type="ECO:0000259" key="4">
    <source>
        <dbReference type="Pfam" id="PF00535"/>
    </source>
</evidence>
<reference evidence="5 8" key="2">
    <citation type="submission" date="2019-07" db="EMBL/GenBank/DDBJ databases">
        <title>Comparative genome analysis of staphylococcus lugdunensis shows clonal complex-dependent diversity of the putative virulence factor, ess/type vii locus.</title>
        <authorList>
            <person name="Lebeurre J."/>
            <person name="Dahyot S."/>
            <person name="Diene S."/>
            <person name="Paulay A."/>
            <person name="Aubourg M."/>
            <person name="Argemi X."/>
            <person name="Giard J.-C."/>
            <person name="Tournier I."/>
            <person name="Francois P."/>
            <person name="Pestel-Caron M."/>
        </authorList>
    </citation>
    <scope>NUCLEOTIDE SEQUENCE [LARGE SCALE GENOMIC DNA]</scope>
    <source>
        <strain evidence="5 8">SL13</strain>
    </source>
</reference>
<proteinExistence type="inferred from homology"/>
<comment type="similarity">
    <text evidence="1">Belongs to the glycosyltransferase 2 family.</text>
</comment>
<evidence type="ECO:0000313" key="8">
    <source>
        <dbReference type="Proteomes" id="UP000325462"/>
    </source>
</evidence>
<dbReference type="AlphaFoldDB" id="A0A292DIA9"/>
<keyword evidence="3 6" id="KW-0808">Transferase</keyword>
<dbReference type="Pfam" id="PF00535">
    <property type="entry name" value="Glycos_transf_2"/>
    <property type="match status" value="1"/>
</dbReference>
<reference evidence="6 7" key="1">
    <citation type="journal article" date="2019" name="Sci. Transl. Med.">
        <title>Quorum sensing between bacterial species on the skin protects against epidermal injury in atopic dermatitis.</title>
        <authorList>
            <person name="Williams M.R."/>
        </authorList>
    </citation>
    <scope>NUCLEOTIDE SEQUENCE [LARGE SCALE GENOMIC DNA]</scope>
    <source>
        <strain evidence="6 7">E7</strain>
    </source>
</reference>
<evidence type="ECO:0000313" key="6">
    <source>
        <dbReference type="EMBL" id="TBW73645.1"/>
    </source>
</evidence>
<dbReference type="CDD" id="cd00761">
    <property type="entry name" value="Glyco_tranf_GTA_type"/>
    <property type="match status" value="1"/>
</dbReference>
<evidence type="ECO:0000256" key="2">
    <source>
        <dbReference type="ARBA" id="ARBA00022676"/>
    </source>
</evidence>
<keyword evidence="8" id="KW-1185">Reference proteome</keyword>
<organism evidence="6 7">
    <name type="scientific">Staphylococcus lugdunensis</name>
    <dbReference type="NCBI Taxonomy" id="28035"/>
    <lineage>
        <taxon>Bacteria</taxon>
        <taxon>Bacillati</taxon>
        <taxon>Bacillota</taxon>
        <taxon>Bacilli</taxon>
        <taxon>Bacillales</taxon>
        <taxon>Staphylococcaceae</taxon>
        <taxon>Staphylococcus</taxon>
    </lineage>
</organism>
<dbReference type="InterPro" id="IPR029044">
    <property type="entry name" value="Nucleotide-diphossugar_trans"/>
</dbReference>
<dbReference type="InterPro" id="IPR001173">
    <property type="entry name" value="Glyco_trans_2-like"/>
</dbReference>
<dbReference type="OMA" id="HYEPRIF"/>
<dbReference type="RefSeq" id="WP_002460550.1">
    <property type="nucleotide sequence ID" value="NZ_AP021848.1"/>
</dbReference>
<evidence type="ECO:0000256" key="1">
    <source>
        <dbReference type="ARBA" id="ARBA00006739"/>
    </source>
</evidence>
<dbReference type="EMBL" id="CP041722">
    <property type="protein sequence ID" value="QEX37698.1"/>
    <property type="molecule type" value="Genomic_DNA"/>
</dbReference>
<dbReference type="SUPFAM" id="SSF53448">
    <property type="entry name" value="Nucleotide-diphospho-sugar transferases"/>
    <property type="match status" value="1"/>
</dbReference>
<dbReference type="Gene3D" id="3.90.550.10">
    <property type="entry name" value="Spore Coat Polysaccharide Biosynthesis Protein SpsA, Chain A"/>
    <property type="match status" value="1"/>
</dbReference>
<name>A0A292DIA9_STALU</name>
<evidence type="ECO:0000313" key="5">
    <source>
        <dbReference type="EMBL" id="QEX37698.1"/>
    </source>
</evidence>
<dbReference type="PANTHER" id="PTHR22916">
    <property type="entry name" value="GLYCOSYLTRANSFERASE"/>
    <property type="match status" value="1"/>
</dbReference>
<dbReference type="Proteomes" id="UP000293637">
    <property type="component" value="Unassembled WGS sequence"/>
</dbReference>
<feature type="domain" description="Glycosyltransferase 2-like" evidence="4">
    <location>
        <begin position="4"/>
        <end position="158"/>
    </location>
</feature>
<evidence type="ECO:0000256" key="3">
    <source>
        <dbReference type="ARBA" id="ARBA00022679"/>
    </source>
</evidence>
<gene>
    <name evidence="6" type="ORF">EQ812_02230</name>
    <name evidence="5" type="ORF">FO454_01715</name>
</gene>